<protein>
    <submittedName>
        <fullName evidence="2">Uncharacterized protein</fullName>
    </submittedName>
</protein>
<dbReference type="AlphaFoldDB" id="A0A2N5TPR4"/>
<name>A0A2N5TPR4_9BASI</name>
<accession>A0A2N5TPR4</accession>
<evidence type="ECO:0000313" key="3">
    <source>
        <dbReference type="Proteomes" id="UP000235388"/>
    </source>
</evidence>
<comment type="caution">
    <text evidence="2">The sequence shown here is derived from an EMBL/GenBank/DDBJ whole genome shotgun (WGS) entry which is preliminary data.</text>
</comment>
<evidence type="ECO:0000313" key="2">
    <source>
        <dbReference type="EMBL" id="PLW27408.1"/>
    </source>
</evidence>
<dbReference type="EMBL" id="PGCJ01000488">
    <property type="protein sequence ID" value="PLW27408.1"/>
    <property type="molecule type" value="Genomic_DNA"/>
</dbReference>
<gene>
    <name evidence="2" type="ORF">PCANC_23510</name>
</gene>
<keyword evidence="3" id="KW-1185">Reference proteome</keyword>
<evidence type="ECO:0000256" key="1">
    <source>
        <dbReference type="SAM" id="MobiDB-lite"/>
    </source>
</evidence>
<dbReference type="Proteomes" id="UP000235388">
    <property type="component" value="Unassembled WGS sequence"/>
</dbReference>
<proteinExistence type="predicted"/>
<organism evidence="2 3">
    <name type="scientific">Puccinia coronata f. sp. avenae</name>
    <dbReference type="NCBI Taxonomy" id="200324"/>
    <lineage>
        <taxon>Eukaryota</taxon>
        <taxon>Fungi</taxon>
        <taxon>Dikarya</taxon>
        <taxon>Basidiomycota</taxon>
        <taxon>Pucciniomycotina</taxon>
        <taxon>Pucciniomycetes</taxon>
        <taxon>Pucciniales</taxon>
        <taxon>Pucciniaceae</taxon>
        <taxon>Puccinia</taxon>
    </lineage>
</organism>
<reference evidence="2 3" key="1">
    <citation type="submission" date="2017-11" db="EMBL/GenBank/DDBJ databases">
        <title>De novo assembly and phasing of dikaryotic genomes from two isolates of Puccinia coronata f. sp. avenae, the causal agent of oat crown rust.</title>
        <authorList>
            <person name="Miller M.E."/>
            <person name="Zhang Y."/>
            <person name="Omidvar V."/>
            <person name="Sperschneider J."/>
            <person name="Schwessinger B."/>
            <person name="Raley C."/>
            <person name="Palmer J.M."/>
            <person name="Garnica D."/>
            <person name="Upadhyaya N."/>
            <person name="Rathjen J."/>
            <person name="Taylor J.M."/>
            <person name="Park R.F."/>
            <person name="Dodds P.N."/>
            <person name="Hirsch C.D."/>
            <person name="Kianian S.F."/>
            <person name="Figueroa M."/>
        </authorList>
    </citation>
    <scope>NUCLEOTIDE SEQUENCE [LARGE SCALE GENOMIC DNA]</scope>
    <source>
        <strain evidence="2">12NC29</strain>
    </source>
</reference>
<sequence length="147" mass="15868">MAFPPATIVTPLDHYPRQAVTSSGEKEDAIAELCKFIQVKPRHRPGSDSDRTSSSLPLARPQKVSATPAKSDLLLLCFIQSSTFSPHRPHHRSIFCLAAAVEHPVDTSESACTTHSLLLAPNWLTLTRGTTNDQALVARPATASACQ</sequence>
<feature type="region of interest" description="Disordered" evidence="1">
    <location>
        <begin position="41"/>
        <end position="64"/>
    </location>
</feature>